<feature type="transmembrane region" description="Helical" evidence="6">
    <location>
        <begin position="189"/>
        <end position="207"/>
    </location>
</feature>
<evidence type="ECO:0000256" key="5">
    <source>
        <dbReference type="ARBA" id="ARBA00023136"/>
    </source>
</evidence>
<name>A0ABS7NNP1_9NOCA</name>
<dbReference type="PANTHER" id="PTHR34820:SF4">
    <property type="entry name" value="INNER MEMBRANE PROTEIN YEBZ"/>
    <property type="match status" value="1"/>
</dbReference>
<dbReference type="EMBL" id="JABUKG010000002">
    <property type="protein sequence ID" value="MBY6319608.1"/>
    <property type="molecule type" value="Genomic_DNA"/>
</dbReference>
<feature type="transmembrane region" description="Helical" evidence="6">
    <location>
        <begin position="61"/>
        <end position="81"/>
    </location>
</feature>
<gene>
    <name evidence="8" type="ORF">HQ605_02105</name>
</gene>
<keyword evidence="4 6" id="KW-1133">Transmembrane helix</keyword>
<dbReference type="Proteomes" id="UP001520140">
    <property type="component" value="Unassembled WGS sequence"/>
</dbReference>
<evidence type="ECO:0000256" key="4">
    <source>
        <dbReference type="ARBA" id="ARBA00022989"/>
    </source>
</evidence>
<feature type="transmembrane region" description="Helical" evidence="6">
    <location>
        <begin position="239"/>
        <end position="256"/>
    </location>
</feature>
<feature type="domain" description="Copper resistance protein D" evidence="7">
    <location>
        <begin position="151"/>
        <end position="251"/>
    </location>
</feature>
<feature type="transmembrane region" description="Helical" evidence="6">
    <location>
        <begin position="116"/>
        <end position="137"/>
    </location>
</feature>
<keyword evidence="9" id="KW-1185">Reference proteome</keyword>
<evidence type="ECO:0000256" key="6">
    <source>
        <dbReference type="SAM" id="Phobius"/>
    </source>
</evidence>
<organism evidence="8 9">
    <name type="scientific">Rhodococcoides kroppenstedtii</name>
    <dbReference type="NCBI Taxonomy" id="293050"/>
    <lineage>
        <taxon>Bacteria</taxon>
        <taxon>Bacillati</taxon>
        <taxon>Actinomycetota</taxon>
        <taxon>Actinomycetes</taxon>
        <taxon>Mycobacteriales</taxon>
        <taxon>Nocardiaceae</taxon>
        <taxon>Rhodococcoides</taxon>
    </lineage>
</organism>
<dbReference type="InterPro" id="IPR008457">
    <property type="entry name" value="Cu-R_CopD_dom"/>
</dbReference>
<keyword evidence="5 6" id="KW-0472">Membrane</keyword>
<evidence type="ECO:0000313" key="9">
    <source>
        <dbReference type="Proteomes" id="UP001520140"/>
    </source>
</evidence>
<dbReference type="RefSeq" id="WP_157889556.1">
    <property type="nucleotide sequence ID" value="NZ_JABUKE010000002.1"/>
</dbReference>
<accession>A0ABS7NNP1</accession>
<evidence type="ECO:0000256" key="3">
    <source>
        <dbReference type="ARBA" id="ARBA00022692"/>
    </source>
</evidence>
<comment type="subcellular location">
    <subcellularLocation>
        <location evidence="1">Cell membrane</location>
        <topology evidence="1">Multi-pass membrane protein</topology>
    </subcellularLocation>
</comment>
<evidence type="ECO:0000259" key="7">
    <source>
        <dbReference type="Pfam" id="PF05425"/>
    </source>
</evidence>
<feature type="transmembrane region" description="Helical" evidence="6">
    <location>
        <begin position="158"/>
        <end position="177"/>
    </location>
</feature>
<dbReference type="PANTHER" id="PTHR34820">
    <property type="entry name" value="INNER MEMBRANE PROTEIN YEBZ"/>
    <property type="match status" value="1"/>
</dbReference>
<keyword evidence="2" id="KW-1003">Cell membrane</keyword>
<reference evidence="8 9" key="1">
    <citation type="submission" date="2020-06" db="EMBL/GenBank/DDBJ databases">
        <title>Taxonomy, biology and ecology of Rhodococcus bacteria occurring in California pistachio and other woody hosts as revealed by genome sequence analyses.</title>
        <authorList>
            <person name="Gai Y."/>
            <person name="Riely B."/>
        </authorList>
    </citation>
    <scope>NUCLEOTIDE SEQUENCE [LARGE SCALE GENOMIC DNA]</scope>
    <source>
        <strain evidence="8 9">BP-284</strain>
    </source>
</reference>
<comment type="caution">
    <text evidence="8">The sequence shown here is derived from an EMBL/GenBank/DDBJ whole genome shotgun (WGS) entry which is preliminary data.</text>
</comment>
<proteinExistence type="predicted"/>
<dbReference type="InterPro" id="IPR032694">
    <property type="entry name" value="CopC/D"/>
</dbReference>
<keyword evidence="3 6" id="KW-0812">Transmembrane</keyword>
<sequence>MLSSRPSTDTPPRAWRLVAIASAGHTLACLVLLGVVAAEVAGHSADRVTLGDVVSVLHSLVPAQAALAGAVTGVVTTVIALDALGGGSGWSPWTVAGLAGVATAVSATGGHPGTGVAAIGAALHTVTAAVWVGSPLAAVITLRHAGEWSIFLRRFTRVAFWCAALTGVSGVALAAAFLTHPADIVTSDYGRLVAAKAAVFVLLLWAAHRLRRHWVAPAISPTTHVPPSVSRRRGVRHSLSLLCAVALAAWLAATPLPA</sequence>
<evidence type="ECO:0000256" key="1">
    <source>
        <dbReference type="ARBA" id="ARBA00004651"/>
    </source>
</evidence>
<evidence type="ECO:0000256" key="2">
    <source>
        <dbReference type="ARBA" id="ARBA00022475"/>
    </source>
</evidence>
<dbReference type="Pfam" id="PF05425">
    <property type="entry name" value="CopD"/>
    <property type="match status" value="1"/>
</dbReference>
<protein>
    <submittedName>
        <fullName evidence="8">CopD family protein</fullName>
    </submittedName>
</protein>
<evidence type="ECO:0000313" key="8">
    <source>
        <dbReference type="EMBL" id="MBY6319608.1"/>
    </source>
</evidence>